<proteinExistence type="predicted"/>
<dbReference type="Proteomes" id="UP000633509">
    <property type="component" value="Unassembled WGS sequence"/>
</dbReference>
<comment type="caution">
    <text evidence="1">The sequence shown here is derived from an EMBL/GenBank/DDBJ whole genome shotgun (WGS) entry which is preliminary data.</text>
</comment>
<sequence>MITPAAFVRLGNAGVRVYAGGKQDWAEAGLVFEGGRAAAAVGGSV</sequence>
<gene>
    <name evidence="1" type="ORF">H4W80_002664</name>
</gene>
<name>A0ABR9LUS8_9ACTN</name>
<reference evidence="1 2" key="1">
    <citation type="submission" date="2020-10" db="EMBL/GenBank/DDBJ databases">
        <title>Sequencing the genomes of 1000 actinobacteria strains.</title>
        <authorList>
            <person name="Klenk H.-P."/>
        </authorList>
    </citation>
    <scope>NUCLEOTIDE SEQUENCE [LARGE SCALE GENOMIC DNA]</scope>
    <source>
        <strain evidence="1 2">DSM 43173</strain>
    </source>
</reference>
<dbReference type="EMBL" id="JADBEK010000001">
    <property type="protein sequence ID" value="MBE1584406.1"/>
    <property type="molecule type" value="Genomic_DNA"/>
</dbReference>
<evidence type="ECO:0008006" key="3">
    <source>
        <dbReference type="Google" id="ProtNLM"/>
    </source>
</evidence>
<evidence type="ECO:0000313" key="2">
    <source>
        <dbReference type="Proteomes" id="UP000633509"/>
    </source>
</evidence>
<accession>A0ABR9LUS8</accession>
<dbReference type="RefSeq" id="WP_192785341.1">
    <property type="nucleotide sequence ID" value="NZ_JADBEK010000001.1"/>
</dbReference>
<protein>
    <recommendedName>
        <fullName evidence="3">Sulfurtransferase</fullName>
    </recommendedName>
</protein>
<organism evidence="1 2">
    <name type="scientific">Nonomuraea angiospora</name>
    <dbReference type="NCBI Taxonomy" id="46172"/>
    <lineage>
        <taxon>Bacteria</taxon>
        <taxon>Bacillati</taxon>
        <taxon>Actinomycetota</taxon>
        <taxon>Actinomycetes</taxon>
        <taxon>Streptosporangiales</taxon>
        <taxon>Streptosporangiaceae</taxon>
        <taxon>Nonomuraea</taxon>
    </lineage>
</organism>
<keyword evidence="2" id="KW-1185">Reference proteome</keyword>
<evidence type="ECO:0000313" key="1">
    <source>
        <dbReference type="EMBL" id="MBE1584406.1"/>
    </source>
</evidence>